<dbReference type="InterPro" id="IPR030994">
    <property type="entry name" value="DDR_dom"/>
</dbReference>
<protein>
    <submittedName>
        <fullName evidence="6">Diol dehydratase reactivase subunit alpha</fullName>
    </submittedName>
    <submittedName>
        <fullName evidence="5">Propanediol dehydratase reactivase alpha subunit PduG</fullName>
    </submittedName>
</protein>
<dbReference type="Gene3D" id="3.50.30.70">
    <property type="entry name" value="Swiveling domain of dehydratase reactivase alpha subunit"/>
    <property type="match status" value="1"/>
</dbReference>
<evidence type="ECO:0000313" key="5">
    <source>
        <dbReference type="EMBL" id="EDI0828798.1"/>
    </source>
</evidence>
<feature type="binding site" evidence="1">
    <location>
        <position position="166"/>
    </location>
    <ligand>
        <name>Mg(2+)</name>
        <dbReference type="ChEBI" id="CHEBI:18420"/>
    </ligand>
</feature>
<feature type="binding site" evidence="2">
    <location>
        <position position="591"/>
    </location>
    <ligand>
        <name>ATP</name>
        <dbReference type="ChEBI" id="CHEBI:30616"/>
    </ligand>
</feature>
<accession>A0A4Q8PED3</accession>
<dbReference type="Pfam" id="PF08841">
    <property type="entry name" value="DDR"/>
    <property type="match status" value="1"/>
</dbReference>
<feature type="binding site" evidence="1">
    <location>
        <position position="105"/>
    </location>
    <ligand>
        <name>Mg(2+)</name>
        <dbReference type="ChEBI" id="CHEBI:18420"/>
    </ligand>
</feature>
<dbReference type="InterPro" id="IPR040916">
    <property type="entry name" value="DDR_swiveling"/>
</dbReference>
<dbReference type="AlphaFoldDB" id="A0A4Q8PED3"/>
<dbReference type="SUPFAM" id="SSF53067">
    <property type="entry name" value="Actin-like ATPase domain"/>
    <property type="match status" value="2"/>
</dbReference>
<dbReference type="RefSeq" id="WP_061423821.1">
    <property type="nucleotide sequence ID" value="NZ_CP036166.1"/>
</dbReference>
<feature type="binding site" evidence="1">
    <location>
        <position position="183"/>
    </location>
    <ligand>
        <name>Mg(2+)</name>
        <dbReference type="ChEBI" id="CHEBI:18420"/>
    </ligand>
</feature>
<reference evidence="6 7" key="1">
    <citation type="submission" date="2018-04" db="EMBL/GenBank/DDBJ databases">
        <title>Comparative genomic analysis of various Salmonella enterica serotypes in Singapore.</title>
        <authorList>
            <person name="Kohli G.S."/>
            <person name="Zwe Y.H."/>
            <person name="Ding Y."/>
            <person name="Givskov M."/>
            <person name="Liang Y."/>
        </authorList>
    </citation>
    <scope>NUCLEOTIDE SEQUENCE [LARGE SCALE GENOMIC DNA]</scope>
    <source>
        <strain evidence="6">Sg_m29</strain>
        <strain evidence="7">sg_m29</strain>
    </source>
</reference>
<name>A0A4Q8PED3_SALET</name>
<dbReference type="Gene3D" id="3.90.470.30">
    <property type="match status" value="1"/>
</dbReference>
<dbReference type="NCBIfam" id="TIGR04491">
    <property type="entry name" value="reactive_PduG"/>
    <property type="match status" value="1"/>
</dbReference>
<feature type="domain" description="DD-reactivating factor swiveling" evidence="4">
    <location>
        <begin position="93"/>
        <end position="254"/>
    </location>
</feature>
<keyword evidence="1" id="KW-0479">Metal-binding</keyword>
<feature type="binding site" evidence="2">
    <location>
        <begin position="11"/>
        <end position="13"/>
    </location>
    <ligand>
        <name>ATP</name>
        <dbReference type="ChEBI" id="CHEBI:30616"/>
    </ligand>
</feature>
<evidence type="ECO:0000256" key="1">
    <source>
        <dbReference type="PIRSR" id="PIRSR011502-1"/>
    </source>
</evidence>
<keyword evidence="2" id="KW-0067">ATP-binding</keyword>
<feature type="binding site" evidence="2">
    <location>
        <begin position="459"/>
        <end position="462"/>
    </location>
    <ligand>
        <name>ATP</name>
        <dbReference type="ChEBI" id="CHEBI:30616"/>
    </ligand>
</feature>
<dbReference type="PIRSF" id="PIRSF011502">
    <property type="entry name" value="DdrA_PduG"/>
    <property type="match status" value="1"/>
</dbReference>
<evidence type="ECO:0000259" key="3">
    <source>
        <dbReference type="Pfam" id="PF08841"/>
    </source>
</evidence>
<dbReference type="Pfam" id="PF18427">
    <property type="entry name" value="DDR_swiveling"/>
    <property type="match status" value="1"/>
</dbReference>
<dbReference type="GO" id="GO:0005524">
    <property type="term" value="F:ATP binding"/>
    <property type="evidence" value="ECO:0007669"/>
    <property type="project" value="UniProtKB-KW"/>
</dbReference>
<evidence type="ECO:0000256" key="2">
    <source>
        <dbReference type="PIRSR" id="PIRSR011502-2"/>
    </source>
</evidence>
<evidence type="ECO:0000259" key="4">
    <source>
        <dbReference type="Pfam" id="PF18427"/>
    </source>
</evidence>
<dbReference type="EMBL" id="AAMJTU010000031">
    <property type="protein sequence ID" value="EDI0828798.1"/>
    <property type="molecule type" value="Genomic_DNA"/>
</dbReference>
<dbReference type="EMBL" id="QAUO01000009">
    <property type="protein sequence ID" value="TAD36310.1"/>
    <property type="molecule type" value="Genomic_DNA"/>
</dbReference>
<gene>
    <name evidence="5" type="primary">pduG</name>
    <name evidence="5" type="ORF">CC874_13645</name>
    <name evidence="6" type="ORF">DBZ80_02260</name>
</gene>
<feature type="domain" description="Diol dehydratase reactivase ATPase-like" evidence="3">
    <location>
        <begin position="275"/>
        <end position="602"/>
    </location>
</feature>
<dbReference type="InterPro" id="IPR009191">
    <property type="entry name" value="DDRA"/>
</dbReference>
<dbReference type="Gene3D" id="2.40.50.140">
    <property type="entry name" value="Nucleic acid-binding proteins"/>
    <property type="match status" value="1"/>
</dbReference>
<dbReference type="SUPFAM" id="SSF82317">
    <property type="entry name" value="Swiveling domain of dehydratase reactivase alpha subunit"/>
    <property type="match status" value="1"/>
</dbReference>
<dbReference type="InterPro" id="IPR028975">
    <property type="entry name" value="DDRA_swiveling_dom_sf"/>
</dbReference>
<proteinExistence type="predicted"/>
<reference evidence="5" key="2">
    <citation type="submission" date="2018-07" db="EMBL/GenBank/DDBJ databases">
        <authorList>
            <person name="Ashton P.M."/>
            <person name="Dallman T."/>
            <person name="Nair S."/>
            <person name="De Pinna E."/>
            <person name="Peters T."/>
            <person name="Grant K."/>
        </authorList>
    </citation>
    <scope>NUCLEOTIDE SEQUENCE</scope>
    <source>
        <strain evidence="5">348754</strain>
    </source>
</reference>
<dbReference type="InterPro" id="IPR043129">
    <property type="entry name" value="ATPase_NBD"/>
</dbReference>
<organism evidence="6 7">
    <name type="scientific">Salmonella enterica subsp. enterica serovar Brancaster</name>
    <dbReference type="NCBI Taxonomy" id="2511819"/>
    <lineage>
        <taxon>Bacteria</taxon>
        <taxon>Pseudomonadati</taxon>
        <taxon>Pseudomonadota</taxon>
        <taxon>Gammaproteobacteria</taxon>
        <taxon>Enterobacterales</taxon>
        <taxon>Enterobacteriaceae</taxon>
        <taxon>Salmonella</taxon>
    </lineage>
</organism>
<sequence>MRYIAGIDIGNSSTEVALARQDETGALTITHSALAETTGIKGTLRNVFGIQEALALVAKRAGINVSDISLIRINEATPVIGDVAMETITETIITESTMIGHNPKTPGGVGLGVGITITPEELLTRPADSAYILVVSSAFDFADIANVINASMRAGYQITGVILQRDDGVLVSNRLEKSLPIVDEVLYIDRIPLGMLAAIEVAVPGKVIETLSNPYGIATVFNLNADETKNIVPMARALIGNRSAVVVKTPSGDVKARAIPAGNLELQAQGRTVRVDVAAGAEAIMKAVDGCGKLDNVTGEAGTNIGGMLEHVRQTMAELTNKPSSEIFIQDLLAVDTSVPVSVTGGLAGEFSLEQAVGIASMVKSDRLQMAMIAREIEQKLNIDVQIGGAEAEAAILGALTTPGTTRPLAILDLGAGSTDASIINSKGEIIATHLAGAGDMVTMIIARELGLEDRYLAEEIKKYPLAKVESLFHLRHEDGSVQFFPTPLPPAVFARVCVVKPDELVPLPGDLALEKVRAIRRSAKERVFVTNALRALRQVSPTGNIRDIPFVVLVGGSSLDFEVPQLVTDALAHYRLVAGRGNIRGSEGPRNAVATGLILSWHKEFAHGQ</sequence>
<dbReference type="Proteomes" id="UP000291398">
    <property type="component" value="Unassembled WGS sequence"/>
</dbReference>
<keyword evidence="2" id="KW-0547">Nucleotide-binding</keyword>
<feature type="binding site" evidence="2">
    <location>
        <begin position="557"/>
        <end position="558"/>
    </location>
    <ligand>
        <name>ATP</name>
        <dbReference type="ChEBI" id="CHEBI:30616"/>
    </ligand>
</feature>
<dbReference type="InterPro" id="IPR012340">
    <property type="entry name" value="NA-bd_OB-fold"/>
</dbReference>
<dbReference type="GO" id="GO:0046872">
    <property type="term" value="F:metal ion binding"/>
    <property type="evidence" value="ECO:0007669"/>
    <property type="project" value="UniProtKB-KW"/>
</dbReference>
<evidence type="ECO:0000313" key="7">
    <source>
        <dbReference type="Proteomes" id="UP000291398"/>
    </source>
</evidence>
<evidence type="ECO:0000313" key="6">
    <source>
        <dbReference type="EMBL" id="TAD36310.1"/>
    </source>
</evidence>
<dbReference type="Gene3D" id="3.30.420.40">
    <property type="match status" value="2"/>
</dbReference>
<comment type="caution">
    <text evidence="6">The sequence shown here is derived from an EMBL/GenBank/DDBJ whole genome shotgun (WGS) entry which is preliminary data.</text>
</comment>
<keyword evidence="1" id="KW-0460">Magnesium</keyword>